<dbReference type="Pfam" id="PF00059">
    <property type="entry name" value="Lectin_C"/>
    <property type="match status" value="1"/>
</dbReference>
<dbReference type="OrthoDB" id="6156696at2759"/>
<feature type="transmembrane region" description="Helical" evidence="2">
    <location>
        <begin position="392"/>
        <end position="417"/>
    </location>
</feature>
<dbReference type="Gene3D" id="3.10.100.10">
    <property type="entry name" value="Mannose-Binding Protein A, subunit A"/>
    <property type="match status" value="1"/>
</dbReference>
<dbReference type="AlphaFoldDB" id="A0A8S4NBE4"/>
<feature type="compositionally biased region" description="Polar residues" evidence="1">
    <location>
        <begin position="327"/>
        <end position="340"/>
    </location>
</feature>
<evidence type="ECO:0000259" key="3">
    <source>
        <dbReference type="PROSITE" id="PS50041"/>
    </source>
</evidence>
<evidence type="ECO:0000313" key="5">
    <source>
        <dbReference type="Proteomes" id="UP000749559"/>
    </source>
</evidence>
<sequence>MDSNLSTLRKLGVRKCTIIKKGVTGACPSSWFHHGSRCFYISSIGVAFSEAQTICEAMDANLVGILNDVDNTFLSNLSIANMWIGLTRGTHSTWEWSDGSPLTFTRWSSVDDEKSNRSGCVYMDHNGKWVQPTKCDIPLGYVCGYEQSGEHDSPTTVTEKSNPSTITETPNHSTITETPHPSTKTETPNPPTITETPHPSTKTETPHPSTITETPNPPTITETPNTSTITETPNTSTITETLNLTIKMNKTTQASASVTISNIISATLTTASPVTNTTSFTTSLSSTNHGTTSRVDLVTSAGNEQISTRAGSHANNTGSTNRHHDNTVTSSIGHNNTSGTHNKDTTGNHDEPNTSTGSHSNTNTTSTTLMKETYIRAKKRIYQPEESKSGPIIGGLGVVLLTGVLIVLCLADSTVYYQNFKTMYRNIQKRNCCRERTKRVRTNSESVSLSLAEISNSC</sequence>
<feature type="compositionally biased region" description="Basic and acidic residues" evidence="1">
    <location>
        <begin position="341"/>
        <end position="352"/>
    </location>
</feature>
<dbReference type="InterPro" id="IPR016187">
    <property type="entry name" value="CTDL_fold"/>
</dbReference>
<evidence type="ECO:0000256" key="2">
    <source>
        <dbReference type="SAM" id="Phobius"/>
    </source>
</evidence>
<reference evidence="4" key="1">
    <citation type="submission" date="2022-03" db="EMBL/GenBank/DDBJ databases">
        <authorList>
            <person name="Martin C."/>
        </authorList>
    </citation>
    <scope>NUCLEOTIDE SEQUENCE</scope>
</reference>
<name>A0A8S4NBE4_OWEFU</name>
<keyword evidence="2" id="KW-0472">Membrane</keyword>
<feature type="domain" description="C-type lectin" evidence="3">
    <location>
        <begin position="34"/>
        <end position="144"/>
    </location>
</feature>
<evidence type="ECO:0000256" key="1">
    <source>
        <dbReference type="SAM" id="MobiDB-lite"/>
    </source>
</evidence>
<evidence type="ECO:0000313" key="4">
    <source>
        <dbReference type="EMBL" id="CAH1778160.1"/>
    </source>
</evidence>
<feature type="compositionally biased region" description="Low complexity" evidence="1">
    <location>
        <begin position="184"/>
        <end position="199"/>
    </location>
</feature>
<keyword evidence="5" id="KW-1185">Reference proteome</keyword>
<feature type="compositionally biased region" description="Polar residues" evidence="1">
    <location>
        <begin position="306"/>
        <end position="320"/>
    </location>
</feature>
<keyword evidence="2" id="KW-1133">Transmembrane helix</keyword>
<dbReference type="InterPro" id="IPR016186">
    <property type="entry name" value="C-type_lectin-like/link_sf"/>
</dbReference>
<dbReference type="SMART" id="SM00034">
    <property type="entry name" value="CLECT"/>
    <property type="match status" value="1"/>
</dbReference>
<comment type="caution">
    <text evidence="4">The sequence shown here is derived from an EMBL/GenBank/DDBJ whole genome shotgun (WGS) entry which is preliminary data.</text>
</comment>
<keyword evidence="2" id="KW-0812">Transmembrane</keyword>
<feature type="region of interest" description="Disordered" evidence="1">
    <location>
        <begin position="147"/>
        <end position="234"/>
    </location>
</feature>
<dbReference type="CDD" id="cd00037">
    <property type="entry name" value="CLECT"/>
    <property type="match status" value="1"/>
</dbReference>
<dbReference type="Proteomes" id="UP000749559">
    <property type="component" value="Unassembled WGS sequence"/>
</dbReference>
<feature type="compositionally biased region" description="Low complexity" evidence="1">
    <location>
        <begin position="208"/>
        <end position="234"/>
    </location>
</feature>
<dbReference type="EMBL" id="CAIIXF020000002">
    <property type="protein sequence ID" value="CAH1778160.1"/>
    <property type="molecule type" value="Genomic_DNA"/>
</dbReference>
<dbReference type="PANTHER" id="PTHR22803">
    <property type="entry name" value="MANNOSE, PHOSPHOLIPASE, LECTIN RECEPTOR RELATED"/>
    <property type="match status" value="1"/>
</dbReference>
<dbReference type="PROSITE" id="PS50041">
    <property type="entry name" value="C_TYPE_LECTIN_2"/>
    <property type="match status" value="1"/>
</dbReference>
<feature type="compositionally biased region" description="Polar residues" evidence="1">
    <location>
        <begin position="154"/>
        <end position="182"/>
    </location>
</feature>
<feature type="region of interest" description="Disordered" evidence="1">
    <location>
        <begin position="306"/>
        <end position="370"/>
    </location>
</feature>
<proteinExistence type="predicted"/>
<accession>A0A8S4NBE4</accession>
<feature type="compositionally biased region" description="Low complexity" evidence="1">
    <location>
        <begin position="353"/>
        <end position="368"/>
    </location>
</feature>
<protein>
    <recommendedName>
        <fullName evidence="3">C-type lectin domain-containing protein</fullName>
    </recommendedName>
</protein>
<organism evidence="4 5">
    <name type="scientific">Owenia fusiformis</name>
    <name type="common">Polychaete worm</name>
    <dbReference type="NCBI Taxonomy" id="6347"/>
    <lineage>
        <taxon>Eukaryota</taxon>
        <taxon>Metazoa</taxon>
        <taxon>Spiralia</taxon>
        <taxon>Lophotrochozoa</taxon>
        <taxon>Annelida</taxon>
        <taxon>Polychaeta</taxon>
        <taxon>Sedentaria</taxon>
        <taxon>Canalipalpata</taxon>
        <taxon>Sabellida</taxon>
        <taxon>Oweniida</taxon>
        <taxon>Oweniidae</taxon>
        <taxon>Owenia</taxon>
    </lineage>
</organism>
<dbReference type="SUPFAM" id="SSF56436">
    <property type="entry name" value="C-type lectin-like"/>
    <property type="match status" value="1"/>
</dbReference>
<dbReference type="InterPro" id="IPR001304">
    <property type="entry name" value="C-type_lectin-like"/>
</dbReference>
<gene>
    <name evidence="4" type="ORF">OFUS_LOCUS5122</name>
</gene>
<dbReference type="InterPro" id="IPR050111">
    <property type="entry name" value="C-type_lectin/snaclec_domain"/>
</dbReference>